<evidence type="ECO:0000259" key="3">
    <source>
        <dbReference type="Pfam" id="PF02514"/>
    </source>
</evidence>
<comment type="caution">
    <text evidence="4">The sequence shown here is derived from an EMBL/GenBank/DDBJ whole genome shotgun (WGS) entry which is preliminary data.</text>
</comment>
<reference evidence="4" key="2">
    <citation type="submission" date="2013-09" db="EMBL/GenBank/DDBJ databases">
        <title>Draft genome sequence of Alistipes putredinis (DSM 17216).</title>
        <authorList>
            <person name="Sudarsanam P."/>
            <person name="Ley R."/>
            <person name="Guruge J."/>
            <person name="Turnbaugh P.J."/>
            <person name="Mahowald M."/>
            <person name="Liep D."/>
            <person name="Gordon J."/>
        </authorList>
    </citation>
    <scope>NUCLEOTIDE SEQUENCE</scope>
    <source>
        <strain evidence="4">DSM 17216</strain>
    </source>
</reference>
<keyword evidence="5" id="KW-1185">Reference proteome</keyword>
<evidence type="ECO:0000256" key="2">
    <source>
        <dbReference type="SAM" id="SignalP"/>
    </source>
</evidence>
<dbReference type="Pfam" id="PF02514">
    <property type="entry name" value="CobN-Mg_chel"/>
    <property type="match status" value="1"/>
</dbReference>
<organism evidence="4 5">
    <name type="scientific">Alistipes putredinis DSM 17216</name>
    <dbReference type="NCBI Taxonomy" id="445970"/>
    <lineage>
        <taxon>Bacteria</taxon>
        <taxon>Pseudomonadati</taxon>
        <taxon>Bacteroidota</taxon>
        <taxon>Bacteroidia</taxon>
        <taxon>Bacteroidales</taxon>
        <taxon>Rikenellaceae</taxon>
        <taxon>Alistipes</taxon>
    </lineage>
</organism>
<evidence type="ECO:0000313" key="5">
    <source>
        <dbReference type="Proteomes" id="UP000005819"/>
    </source>
</evidence>
<dbReference type="InterPro" id="IPR003672">
    <property type="entry name" value="CobN/Mg_chltase"/>
</dbReference>
<reference evidence="4" key="1">
    <citation type="submission" date="2007-10" db="EMBL/GenBank/DDBJ databases">
        <authorList>
            <person name="Fulton L."/>
            <person name="Clifton S."/>
            <person name="Fulton B."/>
            <person name="Xu J."/>
            <person name="Minx P."/>
            <person name="Pepin K.H."/>
            <person name="Johnson M."/>
            <person name="Thiruvilangam P."/>
            <person name="Bhonagiri V."/>
            <person name="Nash W.E."/>
            <person name="Mardis E.R."/>
            <person name="Wilson R.K."/>
        </authorList>
    </citation>
    <scope>NUCLEOTIDE SEQUENCE [LARGE SCALE GENOMIC DNA]</scope>
    <source>
        <strain evidence="4">DSM 17216</strain>
    </source>
</reference>
<dbReference type="RefSeq" id="WP_004327942.1">
    <property type="nucleotide sequence ID" value="NZ_DS499577.1"/>
</dbReference>
<feature type="signal peptide" evidence="2">
    <location>
        <begin position="1"/>
        <end position="23"/>
    </location>
</feature>
<name>B0MXN2_9BACT</name>
<dbReference type="Proteomes" id="UP000005819">
    <property type="component" value="Unassembled WGS sequence"/>
</dbReference>
<feature type="domain" description="CobN/magnesium chelatase" evidence="3">
    <location>
        <begin position="127"/>
        <end position="1254"/>
    </location>
</feature>
<protein>
    <submittedName>
        <fullName evidence="4">Bacteriochlorophyll 4-vinyl reductase</fullName>
    </submittedName>
</protein>
<evidence type="ECO:0000313" key="4">
    <source>
        <dbReference type="EMBL" id="EDS02373.1"/>
    </source>
</evidence>
<keyword evidence="1" id="KW-1133">Transmembrane helix</keyword>
<dbReference type="CDD" id="cd10150">
    <property type="entry name" value="CobN_like"/>
    <property type="match status" value="1"/>
</dbReference>
<dbReference type="PANTHER" id="PTHR44119">
    <property type="entry name" value="MAGNESIUM-CHELATASE SUBUNIT CHLH, CHLOROPLASTIC"/>
    <property type="match status" value="1"/>
</dbReference>
<sequence>MAKNKKWILAAVAVLAVVLCCWAAWSKWASTTRIGLVNFQNYQTASLVKSNEDNFIEYEEIPLDRLDRLGRYDLVLGFGMGLKITEEQRAQILAAADEGTPIYIYAATNPENDICSLDSLTKAGISAYIGNGNKRNYRNMARYVRQHIDAKRLFVTPAEEAVESASDVLYHLDEDLSFKTVADYEKYLREQGIYREKAPKIAIVGGLNDPFSGNRANIDSLIVSLQNAGMNVYPVSSYRQRLTFLREIGPDAVIHFAHGRMVMGQADAAVEWLKERNIPIFSPLSMLETQEEWESDPMGMFGGFMSQSIVVPELDGAIYPYVLNDQELDEEGIYLFKAIPERLKNFTRIIGNFISLKRKPNAEKKVAIYYFKGAGQSSLTAQGLETVPSLYNLLKRLKAEGYTVKNLPATEKEFEKLLMTQGAVLSTYAEGAFDDFLKNGRPALVGKSEYESWVQDALPEELYADVVQLYGEAPGRYMSTVREGEPCLAVARIDLGNVVLLPQPMAAVGDDAFAIVHGAKTAPPHPYIGAYLWAQYGFGADAMIHFGTHGSLEFTPRKQVALCRYDWPDRLVGTIPHFYYYTIGNVGESMMAKRRSYATTISYLTPPFTESKTRGQYKELMNKIEAYYKTDEARQPEASIAVKKIAVKMGLHRDLRLDSLLTQPYSAEEIARIENFAEEIANEKMTGQLYTTGVPYSPEKIRSSVMAMSADPIAYSVAALDRQRGKVTDTQLKSQAFFTQHYLEPAKQLVRQVLGGQKADDALVCRVAGITPEKLAEAHTILTPPRRGMMMMGRAVTPAEYTADQKREAQAIAEVERTVTNIQNYKRALEESPEMEMRSILNALAGGYVAPTSGGDAVANPQAVPTGRNLYAVNAETTPSEQAWAKGKELAENTLAQYKKTHGDYPRKVSYTFWSSEFIESEGATIAQVLYMLGVEPVRDAYGRVSDLRLIPSEQLGRPRVDVIVQTSGQFRDLAASRLALISRAVEMAAAATDDRYGNRVAESTVETERLLVEQGVSPKDAREMSTQRVFGGVNGMYGTGIQDMITSGDKWTDEQEIADAYINNMGAVYGSDEEWGEMKAGLLRAVLHNTDAVVQPRQSNTWGALSLDHVYEFMGGMNLAVRNVTGKDPDAYFADYRNRNNVKMQELKEAIGVESRATIFNPEYVKEVMKGGASSASQITEVVTNTYGWNVTKPDVIDKEMWDRIYDVYVEDSYGLGTEQFFRQQNPAALQEITAVMLETARKGMWKASEQQLNTLASLHTELVEEFGSTGSGFSGGNAKLQEFIAGRVAPQHAAAYKQQIQTMKTVQSPDNKNGMVLKKDEVSSGEQGRKNALNGVWIAGGVLVLFVVLLLVLRKKRKDN</sequence>
<dbReference type="eggNOG" id="COG1429">
    <property type="taxonomic scope" value="Bacteria"/>
</dbReference>
<keyword evidence="1" id="KW-0472">Membrane</keyword>
<dbReference type="OrthoDB" id="9757976at2"/>
<keyword evidence="1" id="KW-0812">Transmembrane</keyword>
<feature type="chain" id="PRO_5002750694" evidence="2">
    <location>
        <begin position="24"/>
        <end position="1362"/>
    </location>
</feature>
<dbReference type="PANTHER" id="PTHR44119:SF1">
    <property type="entry name" value="MAGNESIUM-CHELATASE SUBUNIT CHLH, CHLOROPLASTIC"/>
    <property type="match status" value="1"/>
</dbReference>
<accession>B0MXN2</accession>
<evidence type="ECO:0000256" key="1">
    <source>
        <dbReference type="SAM" id="Phobius"/>
    </source>
</evidence>
<keyword evidence="2" id="KW-0732">Signal</keyword>
<feature type="transmembrane region" description="Helical" evidence="1">
    <location>
        <begin position="1334"/>
        <end position="1355"/>
    </location>
</feature>
<dbReference type="EMBL" id="ABFK02000020">
    <property type="protein sequence ID" value="EDS02373.1"/>
    <property type="molecule type" value="Genomic_DNA"/>
</dbReference>
<proteinExistence type="predicted"/>
<dbReference type="HOGENOM" id="CLU_002017_4_1_10"/>
<dbReference type="GeneID" id="73802445"/>
<gene>
    <name evidence="4" type="ORF">ALIPUT_01897</name>
</gene>